<evidence type="ECO:0000313" key="3">
    <source>
        <dbReference type="Proteomes" id="UP001597478"/>
    </source>
</evidence>
<name>A0ABW5WK17_9PSEU</name>
<gene>
    <name evidence="2" type="ORF">ACFS2C_26160</name>
</gene>
<reference evidence="3" key="1">
    <citation type="journal article" date="2019" name="Int. J. Syst. Evol. Microbiol.">
        <title>The Global Catalogue of Microorganisms (GCM) 10K type strain sequencing project: providing services to taxonomists for standard genome sequencing and annotation.</title>
        <authorList>
            <consortium name="The Broad Institute Genomics Platform"/>
            <consortium name="The Broad Institute Genome Sequencing Center for Infectious Disease"/>
            <person name="Wu L."/>
            <person name="Ma J."/>
        </authorList>
    </citation>
    <scope>NUCLEOTIDE SEQUENCE [LARGE SCALE GENOMIC DNA]</scope>
    <source>
        <strain evidence="3">IBRC-M 10906</strain>
    </source>
</reference>
<sequence>MLSPIDRLPEIPGIPAISMVKTAGKAMAAVGRSAGGGAGGGGGYTFTPEEIDEVIRQWEDLRDGLMEDRFEARKVADVRPPGREFASGDFAQAAGPSGTALLEQTERMLDYVEKYIQALKDAKGATETQNEQAREEIQKPGGMLA</sequence>
<dbReference type="EMBL" id="JBHUOF010000049">
    <property type="protein sequence ID" value="MFD2802883.1"/>
    <property type="molecule type" value="Genomic_DNA"/>
</dbReference>
<feature type="region of interest" description="Disordered" evidence="1">
    <location>
        <begin position="122"/>
        <end position="145"/>
    </location>
</feature>
<dbReference type="RefSeq" id="WP_377478162.1">
    <property type="nucleotide sequence ID" value="NZ_JBHUNT010000001.1"/>
</dbReference>
<comment type="caution">
    <text evidence="2">The sequence shown here is derived from an EMBL/GenBank/DDBJ whole genome shotgun (WGS) entry which is preliminary data.</text>
</comment>
<protein>
    <recommendedName>
        <fullName evidence="4">PE domain-containing protein</fullName>
    </recommendedName>
</protein>
<keyword evidence="3" id="KW-1185">Reference proteome</keyword>
<organism evidence="2 3">
    <name type="scientific">Prauserella oleivorans</name>
    <dbReference type="NCBI Taxonomy" id="1478153"/>
    <lineage>
        <taxon>Bacteria</taxon>
        <taxon>Bacillati</taxon>
        <taxon>Actinomycetota</taxon>
        <taxon>Actinomycetes</taxon>
        <taxon>Pseudonocardiales</taxon>
        <taxon>Pseudonocardiaceae</taxon>
        <taxon>Prauserella</taxon>
    </lineage>
</organism>
<proteinExistence type="predicted"/>
<evidence type="ECO:0000313" key="2">
    <source>
        <dbReference type="EMBL" id="MFD2802883.1"/>
    </source>
</evidence>
<evidence type="ECO:0008006" key="4">
    <source>
        <dbReference type="Google" id="ProtNLM"/>
    </source>
</evidence>
<dbReference type="Proteomes" id="UP001597478">
    <property type="component" value="Unassembled WGS sequence"/>
</dbReference>
<accession>A0ABW5WK17</accession>
<evidence type="ECO:0000256" key="1">
    <source>
        <dbReference type="SAM" id="MobiDB-lite"/>
    </source>
</evidence>